<dbReference type="InterPro" id="IPR010985">
    <property type="entry name" value="Ribbon_hlx_hlx"/>
</dbReference>
<dbReference type="SUPFAM" id="SSF47598">
    <property type="entry name" value="Ribbon-helix-helix"/>
    <property type="match status" value="1"/>
</dbReference>
<dbReference type="EMBL" id="AE009441">
    <property type="protein sequence ID" value="AAL63512.1"/>
    <property type="molecule type" value="Genomic_DNA"/>
</dbReference>
<dbReference type="PANTHER" id="PTHR36215">
    <property type="entry name" value="BLL4998 PROTEIN"/>
    <property type="match status" value="1"/>
</dbReference>
<keyword evidence="2" id="KW-1185">Reference proteome</keyword>
<evidence type="ECO:0000313" key="1">
    <source>
        <dbReference type="EMBL" id="AAL63512.1"/>
    </source>
</evidence>
<proteinExistence type="predicted"/>
<protein>
    <submittedName>
        <fullName evidence="1">Uncharacterized protein</fullName>
    </submittedName>
</protein>
<dbReference type="Proteomes" id="UP000002439">
    <property type="component" value="Chromosome"/>
</dbReference>
<evidence type="ECO:0000313" key="2">
    <source>
        <dbReference type="Proteomes" id="UP000002439"/>
    </source>
</evidence>
<dbReference type="AlphaFoldDB" id="Q8ZX37"/>
<dbReference type="InterPro" id="IPR013321">
    <property type="entry name" value="Arc_rbn_hlx_hlx"/>
</dbReference>
<name>Q8ZX37_PYRAE</name>
<dbReference type="STRING" id="178306.PAE1484"/>
<dbReference type="EnsemblBacteria" id="AAL63512">
    <property type="protein sequence ID" value="AAL63512"/>
    <property type="gene ID" value="PAE1484"/>
</dbReference>
<organism evidence="1 2">
    <name type="scientific">Pyrobaculum aerophilum (strain ATCC 51768 / DSM 7523 / JCM 9630 / CIP 104966 / NBRC 100827 / IM2)</name>
    <dbReference type="NCBI Taxonomy" id="178306"/>
    <lineage>
        <taxon>Archaea</taxon>
        <taxon>Thermoproteota</taxon>
        <taxon>Thermoprotei</taxon>
        <taxon>Thermoproteales</taxon>
        <taxon>Thermoproteaceae</taxon>
        <taxon>Pyrobaculum</taxon>
    </lineage>
</organism>
<sequence length="82" mass="9891">MKYIITSRNIHMPRKKNKVPLERVSLRFPSELLVRMDRLIERGLFKSRSHLVKEALKELLKDPKYQEALREEEDDFPTLRGR</sequence>
<dbReference type="GO" id="GO:0006355">
    <property type="term" value="P:regulation of DNA-templated transcription"/>
    <property type="evidence" value="ECO:0007669"/>
    <property type="project" value="InterPro"/>
</dbReference>
<accession>Q8ZX37</accession>
<dbReference type="HOGENOM" id="CLU_2550403_0_0_2"/>
<dbReference type="PATRIC" id="fig|178306.9.peg.1096"/>
<gene>
    <name evidence="1" type="ordered locus">PAE1484</name>
</gene>
<dbReference type="InParanoid" id="Q8ZX37"/>
<dbReference type="CDD" id="cd22231">
    <property type="entry name" value="RHH_NikR_HicB-like"/>
    <property type="match status" value="1"/>
</dbReference>
<dbReference type="KEGG" id="pai:PAE1484"/>
<dbReference type="Gene3D" id="1.10.1220.10">
    <property type="entry name" value="Met repressor-like"/>
    <property type="match status" value="1"/>
</dbReference>
<reference evidence="1 2" key="1">
    <citation type="journal article" date="2002" name="Proc. Natl. Acad. Sci. U.S.A.">
        <title>Genome sequence of the hyperthermophilic crenarchaeon Pyrobaculum aerophilum.</title>
        <authorList>
            <person name="Fitz-Gibbon S.T."/>
            <person name="Ladner H."/>
            <person name="Kim U.J."/>
            <person name="Stetter K.O."/>
            <person name="Simon M.I."/>
            <person name="Miller J.H."/>
        </authorList>
    </citation>
    <scope>NUCLEOTIDE SEQUENCE [LARGE SCALE GENOMIC DNA]</scope>
    <source>
        <strain evidence="2">ATCC 51768 / DSM 7523 / JCM 9630 / CIP 104966 / NBRC 100827 / IM2</strain>
    </source>
</reference>
<dbReference type="PANTHER" id="PTHR36215:SF1">
    <property type="entry name" value="BLL4998 PROTEIN"/>
    <property type="match status" value="1"/>
</dbReference>
<dbReference type="eggNOG" id="arCOG01012">
    <property type="taxonomic scope" value="Archaea"/>
</dbReference>